<dbReference type="RefSeq" id="WP_184479511.1">
    <property type="nucleotide sequence ID" value="NZ_JACHIV010000001.1"/>
</dbReference>
<evidence type="ECO:0000313" key="2">
    <source>
        <dbReference type="Proteomes" id="UP000580474"/>
    </source>
</evidence>
<organism evidence="1 2">
    <name type="scientific">Saccharopolyspora gloriosae</name>
    <dbReference type="NCBI Taxonomy" id="455344"/>
    <lineage>
        <taxon>Bacteria</taxon>
        <taxon>Bacillati</taxon>
        <taxon>Actinomycetota</taxon>
        <taxon>Actinomycetes</taxon>
        <taxon>Pseudonocardiales</taxon>
        <taxon>Pseudonocardiaceae</taxon>
        <taxon>Saccharopolyspora</taxon>
    </lineage>
</organism>
<comment type="caution">
    <text evidence="1">The sequence shown here is derived from an EMBL/GenBank/DDBJ whole genome shotgun (WGS) entry which is preliminary data.</text>
</comment>
<dbReference type="Proteomes" id="UP000580474">
    <property type="component" value="Unassembled WGS sequence"/>
</dbReference>
<gene>
    <name evidence="1" type="ORF">BJ969_002980</name>
</gene>
<evidence type="ECO:0000313" key="1">
    <source>
        <dbReference type="EMBL" id="MBB5069892.1"/>
    </source>
</evidence>
<keyword evidence="2" id="KW-1185">Reference proteome</keyword>
<dbReference type="AlphaFoldDB" id="A0A840NL83"/>
<proteinExistence type="predicted"/>
<name>A0A840NL83_9PSEU</name>
<sequence length="68" mass="7563">MPTLAPPALTYQLTCDDTHGWAAVYRTSGAVLEFLGFQRLDEATLRVLRENPGTHRDEDGMLRCTIAV</sequence>
<reference evidence="1 2" key="1">
    <citation type="submission" date="2020-08" db="EMBL/GenBank/DDBJ databases">
        <title>Sequencing the genomes of 1000 actinobacteria strains.</title>
        <authorList>
            <person name="Klenk H.-P."/>
        </authorList>
    </citation>
    <scope>NUCLEOTIDE SEQUENCE [LARGE SCALE GENOMIC DNA]</scope>
    <source>
        <strain evidence="1 2">DSM 45582</strain>
    </source>
</reference>
<accession>A0A840NL83</accession>
<dbReference type="EMBL" id="JACHIV010000001">
    <property type="protein sequence ID" value="MBB5069892.1"/>
    <property type="molecule type" value="Genomic_DNA"/>
</dbReference>
<protein>
    <submittedName>
        <fullName evidence="1">Uncharacterized protein</fullName>
    </submittedName>
</protein>